<accession>A0AAN1Q038</accession>
<dbReference type="AlphaFoldDB" id="A0AAN1Q038"/>
<name>A0AAN1Q038_9LACO</name>
<dbReference type="GeneID" id="89668782"/>
<proteinExistence type="predicted"/>
<dbReference type="RefSeq" id="WP_072535509.1">
    <property type="nucleotide sequence ID" value="NZ_BJZD01000001.1"/>
</dbReference>
<gene>
    <name evidence="1" type="ORF">LPA65_05340</name>
</gene>
<dbReference type="KEGG" id="larg:LPA65_05340"/>
<evidence type="ECO:0000313" key="1">
    <source>
        <dbReference type="EMBL" id="AYJ35225.1"/>
    </source>
</evidence>
<dbReference type="EMBL" id="CP032751">
    <property type="protein sequence ID" value="AYJ35225.1"/>
    <property type="molecule type" value="Genomic_DNA"/>
</dbReference>
<evidence type="ECO:0000313" key="2">
    <source>
        <dbReference type="Proteomes" id="UP000281644"/>
    </source>
</evidence>
<organism evidence="1 2">
    <name type="scientific">Lactiplantibacillus argentoratensis</name>
    <dbReference type="NCBI Taxonomy" id="271881"/>
    <lineage>
        <taxon>Bacteria</taxon>
        <taxon>Bacillati</taxon>
        <taxon>Bacillota</taxon>
        <taxon>Bacilli</taxon>
        <taxon>Lactobacillales</taxon>
        <taxon>Lactobacillaceae</taxon>
        <taxon>Lactiplantibacillus</taxon>
    </lineage>
</organism>
<sequence>MPTLKIGTTVKLPNPYLKIAGTIIAYYATKDQYLVRLGVSQQCYFKPDKLIA</sequence>
<dbReference type="Proteomes" id="UP000281644">
    <property type="component" value="Chromosome"/>
</dbReference>
<reference evidence="1 2" key="1">
    <citation type="submission" date="2018-10" db="EMBL/GenBank/DDBJ databases">
        <title>Genome sequencing of Lactobacillus species.</title>
        <authorList>
            <person name="Baek C."/>
            <person name="Yi H."/>
        </authorList>
    </citation>
    <scope>NUCLEOTIDE SEQUENCE [LARGE SCALE GENOMIC DNA]</scope>
    <source>
        <strain evidence="1 2">DSM 16365</strain>
    </source>
</reference>
<protein>
    <submittedName>
        <fullName evidence="1">Uncharacterized protein</fullName>
    </submittedName>
</protein>